<accession>A0ABV0NVY0</accession>
<dbReference type="Proteomes" id="UP001476798">
    <property type="component" value="Unassembled WGS sequence"/>
</dbReference>
<evidence type="ECO:0000313" key="1">
    <source>
        <dbReference type="EMBL" id="MEQ2175593.1"/>
    </source>
</evidence>
<dbReference type="EMBL" id="JAHRIO010051707">
    <property type="protein sequence ID" value="MEQ2175593.1"/>
    <property type="molecule type" value="Genomic_DNA"/>
</dbReference>
<sequence length="99" mass="10967">MALHSISESGLVSVSILVIVSSKQISFLSYCCLQYISEKARLMWLCFINTVKSVLVTSTLGDPKFKEDIIAYSLTIPLHSVHLRLPVQDRLLSSAEILG</sequence>
<protein>
    <submittedName>
        <fullName evidence="1">Uncharacterized protein</fullName>
    </submittedName>
</protein>
<reference evidence="1 2" key="1">
    <citation type="submission" date="2021-06" db="EMBL/GenBank/DDBJ databases">
        <authorList>
            <person name="Palmer J.M."/>
        </authorList>
    </citation>
    <scope>NUCLEOTIDE SEQUENCE [LARGE SCALE GENOMIC DNA]</scope>
    <source>
        <strain evidence="1 2">GA_2019</strain>
        <tissue evidence="1">Muscle</tissue>
    </source>
</reference>
<name>A0ABV0NVY0_9TELE</name>
<keyword evidence="2" id="KW-1185">Reference proteome</keyword>
<evidence type="ECO:0000313" key="2">
    <source>
        <dbReference type="Proteomes" id="UP001476798"/>
    </source>
</evidence>
<comment type="caution">
    <text evidence="1">The sequence shown here is derived from an EMBL/GenBank/DDBJ whole genome shotgun (WGS) entry which is preliminary data.</text>
</comment>
<gene>
    <name evidence="1" type="ORF">GOODEAATRI_019484</name>
</gene>
<organism evidence="1 2">
    <name type="scientific">Goodea atripinnis</name>
    <dbReference type="NCBI Taxonomy" id="208336"/>
    <lineage>
        <taxon>Eukaryota</taxon>
        <taxon>Metazoa</taxon>
        <taxon>Chordata</taxon>
        <taxon>Craniata</taxon>
        <taxon>Vertebrata</taxon>
        <taxon>Euteleostomi</taxon>
        <taxon>Actinopterygii</taxon>
        <taxon>Neopterygii</taxon>
        <taxon>Teleostei</taxon>
        <taxon>Neoteleostei</taxon>
        <taxon>Acanthomorphata</taxon>
        <taxon>Ovalentaria</taxon>
        <taxon>Atherinomorphae</taxon>
        <taxon>Cyprinodontiformes</taxon>
        <taxon>Goodeidae</taxon>
        <taxon>Goodea</taxon>
    </lineage>
</organism>
<proteinExistence type="predicted"/>